<organism evidence="3 4">
    <name type="scientific">Patiria miniata</name>
    <name type="common">Bat star</name>
    <name type="synonym">Asterina miniata</name>
    <dbReference type="NCBI Taxonomy" id="46514"/>
    <lineage>
        <taxon>Eukaryota</taxon>
        <taxon>Metazoa</taxon>
        <taxon>Echinodermata</taxon>
        <taxon>Eleutherozoa</taxon>
        <taxon>Asterozoa</taxon>
        <taxon>Asteroidea</taxon>
        <taxon>Valvatacea</taxon>
        <taxon>Valvatida</taxon>
        <taxon>Asterinidae</taxon>
        <taxon>Patiria</taxon>
    </lineage>
</organism>
<dbReference type="PANTHER" id="PTHR19143:SF458">
    <property type="entry name" value="FIBRINOGEN C-TERMINAL DOMAIN-CONTAINING PROTEIN-RELATED"/>
    <property type="match status" value="1"/>
</dbReference>
<dbReference type="NCBIfam" id="NF040941">
    <property type="entry name" value="GGGWT_bact"/>
    <property type="match status" value="1"/>
</dbReference>
<dbReference type="PROSITE" id="PS51406">
    <property type="entry name" value="FIBRINOGEN_C_2"/>
    <property type="match status" value="1"/>
</dbReference>
<evidence type="ECO:0000313" key="4">
    <source>
        <dbReference type="Proteomes" id="UP000887568"/>
    </source>
</evidence>
<dbReference type="SMART" id="SM00186">
    <property type="entry name" value="FBG"/>
    <property type="match status" value="1"/>
</dbReference>
<evidence type="ECO:0000259" key="1">
    <source>
        <dbReference type="PROSITE" id="PS50948"/>
    </source>
</evidence>
<keyword evidence="4" id="KW-1185">Reference proteome</keyword>
<accession>A0A914AF90</accession>
<evidence type="ECO:0008006" key="5">
    <source>
        <dbReference type="Google" id="ProtNLM"/>
    </source>
</evidence>
<evidence type="ECO:0000259" key="2">
    <source>
        <dbReference type="PROSITE" id="PS51406"/>
    </source>
</evidence>
<dbReference type="SUPFAM" id="SSF57414">
    <property type="entry name" value="Hairpin loop containing domain-like"/>
    <property type="match status" value="1"/>
</dbReference>
<dbReference type="Pfam" id="PF00024">
    <property type="entry name" value="PAN_1"/>
    <property type="match status" value="1"/>
</dbReference>
<dbReference type="RefSeq" id="XP_038062039.1">
    <property type="nucleotide sequence ID" value="XM_038206111.1"/>
</dbReference>
<dbReference type="InterPro" id="IPR014716">
    <property type="entry name" value="Fibrinogen_a/b/g_C_1"/>
</dbReference>
<dbReference type="Pfam" id="PF00147">
    <property type="entry name" value="Fibrinogen_C"/>
    <property type="match status" value="1"/>
</dbReference>
<dbReference type="Gene3D" id="3.50.4.10">
    <property type="entry name" value="Hepatocyte Growth Factor"/>
    <property type="match status" value="1"/>
</dbReference>
<dbReference type="EnsemblMetazoa" id="XM_038206111.1">
    <property type="protein sequence ID" value="XP_038062039.1"/>
    <property type="gene ID" value="LOC119732548"/>
</dbReference>
<dbReference type="AlphaFoldDB" id="A0A914AF90"/>
<dbReference type="InterPro" id="IPR003609">
    <property type="entry name" value="Pan_app"/>
</dbReference>
<dbReference type="InterPro" id="IPR002181">
    <property type="entry name" value="Fibrinogen_a/b/g_C_dom"/>
</dbReference>
<dbReference type="OrthoDB" id="7735550at2759"/>
<dbReference type="InterPro" id="IPR036056">
    <property type="entry name" value="Fibrinogen-like_C"/>
</dbReference>
<evidence type="ECO:0000313" key="3">
    <source>
        <dbReference type="EnsemblMetazoa" id="XP_038062039.1"/>
    </source>
</evidence>
<dbReference type="GO" id="GO:0005615">
    <property type="term" value="C:extracellular space"/>
    <property type="evidence" value="ECO:0007669"/>
    <property type="project" value="TreeGrafter"/>
</dbReference>
<dbReference type="SUPFAM" id="SSF56496">
    <property type="entry name" value="Fibrinogen C-terminal domain-like"/>
    <property type="match status" value="1"/>
</dbReference>
<sequence length="324" mass="36630">MATLAFTNGLCYSNCHTEFNLTFYPAGNRALNNHILVVKTVSSAVICGRDCSMDPQCASFNYDASSHLCDLNDATRSDSPYDFVNKQGSVYFDGNSETSLFSIPNHETYTSCQMLLNAGYSDNGIYTIYPSGMAEGLQVYCDMETDGGGWIIFQRRQDGSVNFFLNWAYYQAGFGYLSGEFWLGNEALHILTETGQWQLRVDLGDWEGNTAWAEYGEFRVTGDKYTLHVGSYNYKSTAGDTLTHEAGSQFSTKDQDNDNNQWSNCAQEFEGAWWFDNYCYHSHLNGKYTQPGISEYPGLPSNSWYTYMYMTSLKKCEMKIKEAT</sequence>
<feature type="domain" description="Apple" evidence="1">
    <location>
        <begin position="15"/>
        <end position="96"/>
    </location>
</feature>
<dbReference type="Proteomes" id="UP000887568">
    <property type="component" value="Unplaced"/>
</dbReference>
<dbReference type="Gene3D" id="3.90.215.10">
    <property type="entry name" value="Gamma Fibrinogen, chain A, domain 1"/>
    <property type="match status" value="1"/>
</dbReference>
<dbReference type="CDD" id="cd01099">
    <property type="entry name" value="PAN_AP_HGF"/>
    <property type="match status" value="1"/>
</dbReference>
<dbReference type="PROSITE" id="PS50948">
    <property type="entry name" value="PAN"/>
    <property type="match status" value="1"/>
</dbReference>
<reference evidence="3" key="1">
    <citation type="submission" date="2022-11" db="UniProtKB">
        <authorList>
            <consortium name="EnsemblMetazoa"/>
        </authorList>
    </citation>
    <scope>IDENTIFICATION</scope>
</reference>
<protein>
    <recommendedName>
        <fullName evidence="5">Fibrinogen C-terminal domain-containing protein</fullName>
    </recommendedName>
</protein>
<dbReference type="PANTHER" id="PTHR19143">
    <property type="entry name" value="FIBRINOGEN/TENASCIN/ANGIOPOEITIN"/>
    <property type="match status" value="1"/>
</dbReference>
<dbReference type="SMART" id="SM00473">
    <property type="entry name" value="PAN_AP"/>
    <property type="match status" value="1"/>
</dbReference>
<dbReference type="InterPro" id="IPR050373">
    <property type="entry name" value="Fibrinogen_C-term_domain"/>
</dbReference>
<dbReference type="OMA" id="GISEYPG"/>
<feature type="domain" description="Fibrinogen C-terminal" evidence="2">
    <location>
        <begin position="103"/>
        <end position="324"/>
    </location>
</feature>
<proteinExistence type="predicted"/>
<name>A0A914AF90_PATMI</name>
<dbReference type="CDD" id="cd00087">
    <property type="entry name" value="FReD"/>
    <property type="match status" value="1"/>
</dbReference>
<dbReference type="GeneID" id="119732548"/>